<keyword evidence="1 2" id="KW-1133">Transmembrane helix</keyword>
<evidence type="ECO:0000256" key="2">
    <source>
        <dbReference type="SAM" id="Phobius"/>
    </source>
</evidence>
<gene>
    <name evidence="4" type="ORF">BgAZ_205840</name>
</gene>
<dbReference type="Pfam" id="PF01595">
    <property type="entry name" value="CNNM"/>
    <property type="match status" value="1"/>
</dbReference>
<dbReference type="GO" id="GO:0010960">
    <property type="term" value="P:magnesium ion homeostasis"/>
    <property type="evidence" value="ECO:0007669"/>
    <property type="project" value="InterPro"/>
</dbReference>
<evidence type="ECO:0000256" key="1">
    <source>
        <dbReference type="PROSITE-ProRule" id="PRU01193"/>
    </source>
</evidence>
<feature type="transmembrane region" description="Helical" evidence="2">
    <location>
        <begin position="6"/>
        <end position="28"/>
    </location>
</feature>
<dbReference type="InterPro" id="IPR045095">
    <property type="entry name" value="ACDP"/>
</dbReference>
<keyword evidence="1 2" id="KW-0472">Membrane</keyword>
<proteinExistence type="predicted"/>
<keyword evidence="5" id="KW-1185">Reference proteome</keyword>
<feature type="transmembrane region" description="Helical" evidence="2">
    <location>
        <begin position="93"/>
        <end position="111"/>
    </location>
</feature>
<feature type="transmembrane region" description="Helical" evidence="2">
    <location>
        <begin position="123"/>
        <end position="141"/>
    </location>
</feature>
<evidence type="ECO:0000313" key="4">
    <source>
        <dbReference type="EMBL" id="KAK1443708.1"/>
    </source>
</evidence>
<dbReference type="InterPro" id="IPR046342">
    <property type="entry name" value="CBS_dom_sf"/>
</dbReference>
<dbReference type="Gene3D" id="3.10.580.10">
    <property type="entry name" value="CBS-domain"/>
    <property type="match status" value="1"/>
</dbReference>
<dbReference type="GO" id="GO:0016020">
    <property type="term" value="C:membrane"/>
    <property type="evidence" value="ECO:0007669"/>
    <property type="project" value="UniProtKB-UniRule"/>
</dbReference>
<protein>
    <submittedName>
        <fullName evidence="4">Metal transporter CNNM like protein</fullName>
    </submittedName>
</protein>
<dbReference type="EMBL" id="JAVEPI010000002">
    <property type="protein sequence ID" value="KAK1443708.1"/>
    <property type="molecule type" value="Genomic_DNA"/>
</dbReference>
<accession>A0AAD8LQ97</accession>
<feature type="domain" description="CNNM transmembrane" evidence="3">
    <location>
        <begin position="1"/>
        <end position="184"/>
    </location>
</feature>
<name>A0AAD8LQ97_BABGI</name>
<dbReference type="AlphaFoldDB" id="A0AAD8LQ97"/>
<dbReference type="SUPFAM" id="SSF54631">
    <property type="entry name" value="CBS-domain pair"/>
    <property type="match status" value="1"/>
</dbReference>
<evidence type="ECO:0000259" key="3">
    <source>
        <dbReference type="PROSITE" id="PS51846"/>
    </source>
</evidence>
<organism evidence="4 5">
    <name type="scientific">Babesia gibsoni</name>
    <dbReference type="NCBI Taxonomy" id="33632"/>
    <lineage>
        <taxon>Eukaryota</taxon>
        <taxon>Sar</taxon>
        <taxon>Alveolata</taxon>
        <taxon>Apicomplexa</taxon>
        <taxon>Aconoidasida</taxon>
        <taxon>Piroplasmida</taxon>
        <taxon>Babesiidae</taxon>
        <taxon>Babesia</taxon>
    </lineage>
</organism>
<keyword evidence="1 2" id="KW-0812">Transmembrane</keyword>
<reference evidence="4" key="1">
    <citation type="submission" date="2023-08" db="EMBL/GenBank/DDBJ databases">
        <title>Draft sequence of the Babesia gibsoni genome.</title>
        <authorList>
            <person name="Yamagishi J.Y."/>
            <person name="Xuan X.X."/>
        </authorList>
    </citation>
    <scope>NUCLEOTIDE SEQUENCE</scope>
    <source>
        <strain evidence="4">Azabu</strain>
    </source>
</reference>
<dbReference type="PANTHER" id="PTHR12064">
    <property type="entry name" value="METAL TRANSPORTER CNNM"/>
    <property type="match status" value="1"/>
</dbReference>
<sequence>MCPWAKALLALICAFSSALFSGLMLGFLSLDLMQLQLLTYADATSPKDIRDKSLAKRILPLRRDPNLLLATLIFSNSMVNALMVLLLGDLLDVTGGFVVSSLVMALLGEIAPQSIFMKYSLPLCGFFAAPLRVLIILMYPLCKPLSMILDYLLGPYTQVIYSRQQFKALVDLQLEKGNVLTQEEAKMLKCCLEMSSVKAESIMVPIDTLFCIEEDTLVTKDVVNNIAKSGFTNIPIIAFKPDKTIIGFLSVNDLLMLDTTKSYNVTDIFDSIGKPTYAADADSAVDELIAYFKGDSSIVVVVRKAFVDPDSDGDPVYKHIGIITIGDVMDVIIRGTMSDDYGAGLGGTDFVIRRMNTQMEKYKKLSSIANVHTFSLNSIMSIFPLQDASLVLKALELKDCTENMELLSTQHIYTLSKNTLLPSGCTLVLLRGTVGGLDDMQPLNHSTPFLISSAEMERTVITLSDCEVVEVDMTKDYFY</sequence>
<dbReference type="PANTHER" id="PTHR12064:SF94">
    <property type="entry name" value="UNEXTENDED PROTEIN"/>
    <property type="match status" value="1"/>
</dbReference>
<comment type="caution">
    <text evidence="4">The sequence shown here is derived from an EMBL/GenBank/DDBJ whole genome shotgun (WGS) entry which is preliminary data.</text>
</comment>
<dbReference type="Proteomes" id="UP001230268">
    <property type="component" value="Unassembled WGS sequence"/>
</dbReference>
<evidence type="ECO:0000313" key="5">
    <source>
        <dbReference type="Proteomes" id="UP001230268"/>
    </source>
</evidence>
<dbReference type="InterPro" id="IPR002550">
    <property type="entry name" value="CNNM"/>
</dbReference>
<dbReference type="PROSITE" id="PS51846">
    <property type="entry name" value="CNNM"/>
    <property type="match status" value="1"/>
</dbReference>